<organism evidence="3 4">
    <name type="scientific">Merluccius polli</name>
    <name type="common">Benguela hake</name>
    <name type="synonym">Merluccius cadenati</name>
    <dbReference type="NCBI Taxonomy" id="89951"/>
    <lineage>
        <taxon>Eukaryota</taxon>
        <taxon>Metazoa</taxon>
        <taxon>Chordata</taxon>
        <taxon>Craniata</taxon>
        <taxon>Vertebrata</taxon>
        <taxon>Euteleostomi</taxon>
        <taxon>Actinopterygii</taxon>
        <taxon>Neopterygii</taxon>
        <taxon>Teleostei</taxon>
        <taxon>Neoteleostei</taxon>
        <taxon>Acanthomorphata</taxon>
        <taxon>Zeiogadaria</taxon>
        <taxon>Gadariae</taxon>
        <taxon>Gadiformes</taxon>
        <taxon>Gadoidei</taxon>
        <taxon>Merlucciidae</taxon>
        <taxon>Merluccius</taxon>
    </lineage>
</organism>
<feature type="compositionally biased region" description="Basic and acidic residues" evidence="2">
    <location>
        <begin position="245"/>
        <end position="258"/>
    </location>
</feature>
<dbReference type="AlphaFoldDB" id="A0AA47N3T1"/>
<dbReference type="Gene3D" id="1.10.443.10">
    <property type="entry name" value="Intergrase catalytic core"/>
    <property type="match status" value="1"/>
</dbReference>
<feature type="region of interest" description="Disordered" evidence="2">
    <location>
        <begin position="227"/>
        <end position="281"/>
    </location>
</feature>
<evidence type="ECO:0000313" key="3">
    <source>
        <dbReference type="EMBL" id="KAK0151873.1"/>
    </source>
</evidence>
<dbReference type="GO" id="GO:0015074">
    <property type="term" value="P:DNA integration"/>
    <property type="evidence" value="ECO:0007669"/>
    <property type="project" value="InterPro"/>
</dbReference>
<sequence>MANEKRGRNFKDDAEWLSGERHKCPAQGCRFWTDTILRGKRGRKVAVLLSPDMVKAITCLIEKRKDCGVLAENLFLFARPHCLTPYRGQDCLRLYASECGAENPELLRSTQLRKHVATLSQILNLKNHELDQVADFLGHDIRIHREYYRLPEATSQLAKISKLLLAMEKGSLRSLQGKTLDEIEIEVQRVRLMQSEVDAERAVDEGNLTYPQTGSAGLIARQPVEEHPGMSAPLSQEPSRKQKKKEKEPSRKLEDKEPSRKKKTNEQSVSLESARSAKKHQWSPMEVAMIMRHFGKHIKKGKLATMIECQQCKLAEDPALAGRSILNIRDFARNRGVTLKRKDNPG</sequence>
<protein>
    <submittedName>
        <fullName evidence="3">Uncharacterized protein</fullName>
    </submittedName>
</protein>
<dbReference type="InterPro" id="IPR011010">
    <property type="entry name" value="DNA_brk_join_enz"/>
</dbReference>
<proteinExistence type="predicted"/>
<dbReference type="GO" id="GO:0003677">
    <property type="term" value="F:DNA binding"/>
    <property type="evidence" value="ECO:0007669"/>
    <property type="project" value="InterPro"/>
</dbReference>
<dbReference type="Proteomes" id="UP001174136">
    <property type="component" value="Unassembled WGS sequence"/>
</dbReference>
<evidence type="ECO:0000256" key="2">
    <source>
        <dbReference type="SAM" id="MobiDB-lite"/>
    </source>
</evidence>
<evidence type="ECO:0000313" key="4">
    <source>
        <dbReference type="Proteomes" id="UP001174136"/>
    </source>
</evidence>
<gene>
    <name evidence="3" type="ORF">N1851_006748</name>
</gene>
<dbReference type="GO" id="GO:0006310">
    <property type="term" value="P:DNA recombination"/>
    <property type="evidence" value="ECO:0007669"/>
    <property type="project" value="UniProtKB-KW"/>
</dbReference>
<dbReference type="InterPro" id="IPR013762">
    <property type="entry name" value="Integrase-like_cat_sf"/>
</dbReference>
<name>A0AA47N3T1_MERPO</name>
<dbReference type="PANTHER" id="PTHR33480:SF5">
    <property type="entry name" value="SI:DKEY-51D8.9"/>
    <property type="match status" value="1"/>
</dbReference>
<dbReference type="EMBL" id="JAOPHQ010001155">
    <property type="protein sequence ID" value="KAK0151873.1"/>
    <property type="molecule type" value="Genomic_DNA"/>
</dbReference>
<comment type="caution">
    <text evidence="3">The sequence shown here is derived from an EMBL/GenBank/DDBJ whole genome shotgun (WGS) entry which is preliminary data.</text>
</comment>
<keyword evidence="1" id="KW-0233">DNA recombination</keyword>
<evidence type="ECO:0000256" key="1">
    <source>
        <dbReference type="ARBA" id="ARBA00023172"/>
    </source>
</evidence>
<dbReference type="SUPFAM" id="SSF56349">
    <property type="entry name" value="DNA breaking-rejoining enzymes"/>
    <property type="match status" value="1"/>
</dbReference>
<keyword evidence="4" id="KW-1185">Reference proteome</keyword>
<reference evidence="3" key="1">
    <citation type="journal article" date="2023" name="Front. Mar. Sci.">
        <title>A new Merluccius polli reference genome to investigate the effects of global change in West African waters.</title>
        <authorList>
            <person name="Mateo J.L."/>
            <person name="Blanco-Fernandez C."/>
            <person name="Garcia-Vazquez E."/>
            <person name="Machado-Schiaffino G."/>
        </authorList>
    </citation>
    <scope>NUCLEOTIDE SEQUENCE</scope>
    <source>
        <strain evidence="3">C29</strain>
        <tissue evidence="3">Fin</tissue>
    </source>
</reference>
<accession>A0AA47N3T1</accession>
<dbReference type="PANTHER" id="PTHR33480">
    <property type="entry name" value="SET DOMAIN-CONTAINING PROTEIN-RELATED"/>
    <property type="match status" value="1"/>
</dbReference>